<dbReference type="Gene3D" id="1.10.10.10">
    <property type="entry name" value="Winged helix-like DNA-binding domain superfamily/Winged helix DNA-binding domain"/>
    <property type="match status" value="1"/>
</dbReference>
<dbReference type="GO" id="GO:0016987">
    <property type="term" value="F:sigma factor activity"/>
    <property type="evidence" value="ECO:0007669"/>
    <property type="project" value="UniProtKB-KW"/>
</dbReference>
<dbReference type="PANTHER" id="PTHR43133:SF8">
    <property type="entry name" value="RNA POLYMERASE SIGMA FACTOR HI_1459-RELATED"/>
    <property type="match status" value="1"/>
</dbReference>
<evidence type="ECO:0000256" key="4">
    <source>
        <dbReference type="ARBA" id="ARBA00023125"/>
    </source>
</evidence>
<evidence type="ECO:0000256" key="2">
    <source>
        <dbReference type="ARBA" id="ARBA00023015"/>
    </source>
</evidence>
<dbReference type="InterPro" id="IPR014284">
    <property type="entry name" value="RNA_pol_sigma-70_dom"/>
</dbReference>
<name>A0A126Q2S4_ALTMA</name>
<dbReference type="Proteomes" id="UP000063991">
    <property type="component" value="Chromosome"/>
</dbReference>
<dbReference type="NCBIfam" id="TIGR02937">
    <property type="entry name" value="sigma70-ECF"/>
    <property type="match status" value="1"/>
</dbReference>
<evidence type="ECO:0000313" key="6">
    <source>
        <dbReference type="EMBL" id="AMJ99607.1"/>
    </source>
</evidence>
<dbReference type="GeneID" id="56268390"/>
<dbReference type="InterPro" id="IPR013324">
    <property type="entry name" value="RNA_pol_sigma_r3/r4-like"/>
</dbReference>
<keyword evidence="2" id="KW-0805">Transcription regulation</keyword>
<evidence type="ECO:0000256" key="1">
    <source>
        <dbReference type="ARBA" id="ARBA00010641"/>
    </source>
</evidence>
<dbReference type="GO" id="GO:0006352">
    <property type="term" value="P:DNA-templated transcription initiation"/>
    <property type="evidence" value="ECO:0007669"/>
    <property type="project" value="InterPro"/>
</dbReference>
<dbReference type="Pfam" id="PF08281">
    <property type="entry name" value="Sigma70_r4_2"/>
    <property type="match status" value="1"/>
</dbReference>
<dbReference type="Gene3D" id="1.10.1740.10">
    <property type="match status" value="1"/>
</dbReference>
<dbReference type="PATRIC" id="fig|28108.53.peg.3295"/>
<dbReference type="AlphaFoldDB" id="A0A126Q2S4"/>
<dbReference type="SUPFAM" id="SSF88659">
    <property type="entry name" value="Sigma3 and sigma4 domains of RNA polymerase sigma factors"/>
    <property type="match status" value="1"/>
</dbReference>
<reference evidence="6 7" key="1">
    <citation type="submission" date="2015-12" db="EMBL/GenBank/DDBJ databases">
        <authorList>
            <person name="Shamseldin A."/>
            <person name="Moawad H."/>
            <person name="Abd El-Rahim W.M."/>
            <person name="Sadowsky M.J."/>
        </authorList>
    </citation>
    <scope>NUCLEOTIDE SEQUENCE [LARGE SCALE GENOMIC DNA]</scope>
    <source>
        <strain evidence="6 7">D7</strain>
    </source>
</reference>
<sequence>MNTLSKVHAVGFVGEQENEIASPRKGLPKAKVPTKKSDFSSFYHMHWEGLCAFLRKTFGSGPPDPEDVAQDAFYQLAKMKSREHIENPKAFLYKVSINLTLRSLKSDRWIANVVPGNDESFESELLSLSEPDKILHSQQALQQLGALFCTLSEKQKYIVSASRLEGKTYQQISDDTGWSIADVCRQLNSALVILASSVDAND</sequence>
<accession>A0A126Q2S4</accession>
<keyword evidence="5" id="KW-0804">Transcription</keyword>
<dbReference type="GO" id="GO:0003677">
    <property type="term" value="F:DNA binding"/>
    <property type="evidence" value="ECO:0007669"/>
    <property type="project" value="UniProtKB-KW"/>
</dbReference>
<dbReference type="InterPro" id="IPR039425">
    <property type="entry name" value="RNA_pol_sigma-70-like"/>
</dbReference>
<organism evidence="6 7">
    <name type="scientific">Alteromonas macleodii</name>
    <name type="common">Pseudoalteromonas macleodii</name>
    <dbReference type="NCBI Taxonomy" id="28108"/>
    <lineage>
        <taxon>Bacteria</taxon>
        <taxon>Pseudomonadati</taxon>
        <taxon>Pseudomonadota</taxon>
        <taxon>Gammaproteobacteria</taxon>
        <taxon>Alteromonadales</taxon>
        <taxon>Alteromonadaceae</taxon>
        <taxon>Alteromonas/Salinimonas group</taxon>
        <taxon>Alteromonas</taxon>
    </lineage>
</organism>
<evidence type="ECO:0000256" key="5">
    <source>
        <dbReference type="ARBA" id="ARBA00023163"/>
    </source>
</evidence>
<dbReference type="InterPro" id="IPR013249">
    <property type="entry name" value="RNA_pol_sigma70_r4_t2"/>
</dbReference>
<dbReference type="InterPro" id="IPR036388">
    <property type="entry name" value="WH-like_DNA-bd_sf"/>
</dbReference>
<dbReference type="PANTHER" id="PTHR43133">
    <property type="entry name" value="RNA POLYMERASE ECF-TYPE SIGMA FACTO"/>
    <property type="match status" value="1"/>
</dbReference>
<dbReference type="SUPFAM" id="SSF88946">
    <property type="entry name" value="Sigma2 domain of RNA polymerase sigma factors"/>
    <property type="match status" value="1"/>
</dbReference>
<keyword evidence="4" id="KW-0238">DNA-binding</keyword>
<protein>
    <submittedName>
        <fullName evidence="6">RNA polymerase subunit sigma-24</fullName>
    </submittedName>
</protein>
<dbReference type="EMBL" id="CP014323">
    <property type="protein sequence ID" value="AMJ99607.1"/>
    <property type="molecule type" value="Genomic_DNA"/>
</dbReference>
<dbReference type="OrthoDB" id="9797134at2"/>
<dbReference type="RefSeq" id="WP_061095845.1">
    <property type="nucleotide sequence ID" value="NZ_CP012202.1"/>
</dbReference>
<keyword evidence="3" id="KW-0731">Sigma factor</keyword>
<dbReference type="InterPro" id="IPR013325">
    <property type="entry name" value="RNA_pol_sigma_r2"/>
</dbReference>
<proteinExistence type="inferred from homology"/>
<gene>
    <name evidence="6" type="ORF">AVL55_16460</name>
</gene>
<comment type="similarity">
    <text evidence="1">Belongs to the sigma-70 factor family. ECF subfamily.</text>
</comment>
<evidence type="ECO:0000256" key="3">
    <source>
        <dbReference type="ARBA" id="ARBA00023082"/>
    </source>
</evidence>
<evidence type="ECO:0000313" key="7">
    <source>
        <dbReference type="Proteomes" id="UP000063991"/>
    </source>
</evidence>